<comment type="caution">
    <text evidence="3">The sequence shown here is derived from an EMBL/GenBank/DDBJ whole genome shotgun (WGS) entry which is preliminary data.</text>
</comment>
<dbReference type="Gene3D" id="3.40.50.1110">
    <property type="entry name" value="SGNH hydrolase"/>
    <property type="match status" value="1"/>
</dbReference>
<dbReference type="Pfam" id="PF13472">
    <property type="entry name" value="Lipase_GDSL_2"/>
    <property type="match status" value="1"/>
</dbReference>
<dbReference type="PANTHER" id="PTHR43784:SF2">
    <property type="entry name" value="GDSL-LIKE LIPASE_ACYLHYDROLASE, PUTATIVE (AFU_ORTHOLOGUE AFUA_2G00820)-RELATED"/>
    <property type="match status" value="1"/>
</dbReference>
<keyword evidence="4" id="KW-1185">Reference proteome</keyword>
<evidence type="ECO:0000256" key="1">
    <source>
        <dbReference type="SAM" id="MobiDB-lite"/>
    </source>
</evidence>
<feature type="region of interest" description="Disordered" evidence="1">
    <location>
        <begin position="244"/>
        <end position="281"/>
    </location>
</feature>
<dbReference type="InterPro" id="IPR036514">
    <property type="entry name" value="SGNH_hydro_sf"/>
</dbReference>
<dbReference type="PANTHER" id="PTHR43784">
    <property type="entry name" value="GDSL-LIKE LIPASE/ACYLHYDROLASE, PUTATIVE (AFU_ORTHOLOGUE AFUA_2G00820)-RELATED"/>
    <property type="match status" value="1"/>
</dbReference>
<dbReference type="InterPro" id="IPR013830">
    <property type="entry name" value="SGNH_hydro"/>
</dbReference>
<dbReference type="InterPro" id="IPR053140">
    <property type="entry name" value="GDSL_Rv0518-like"/>
</dbReference>
<evidence type="ECO:0000259" key="2">
    <source>
        <dbReference type="Pfam" id="PF13472"/>
    </source>
</evidence>
<evidence type="ECO:0000313" key="3">
    <source>
        <dbReference type="EMBL" id="PKW27572.1"/>
    </source>
</evidence>
<dbReference type="SUPFAM" id="SSF52266">
    <property type="entry name" value="SGNH hydrolase"/>
    <property type="match status" value="1"/>
</dbReference>
<dbReference type="AlphaFoldDB" id="A0A2N3YL53"/>
<accession>A0A2N3YL53</accession>
<dbReference type="RefSeq" id="WP_281256267.1">
    <property type="nucleotide sequence ID" value="NZ_PJNE01000001.1"/>
</dbReference>
<dbReference type="CDD" id="cd01832">
    <property type="entry name" value="SGNH_hydrolase_like_1"/>
    <property type="match status" value="1"/>
</dbReference>
<evidence type="ECO:0000313" key="4">
    <source>
        <dbReference type="Proteomes" id="UP000233781"/>
    </source>
</evidence>
<organism evidence="3 4">
    <name type="scientific">Phycicoccus duodecadis</name>
    <dbReference type="NCBI Taxonomy" id="173053"/>
    <lineage>
        <taxon>Bacteria</taxon>
        <taxon>Bacillati</taxon>
        <taxon>Actinomycetota</taxon>
        <taxon>Actinomycetes</taxon>
        <taxon>Micrococcales</taxon>
        <taxon>Intrasporangiaceae</taxon>
        <taxon>Phycicoccus</taxon>
    </lineage>
</organism>
<feature type="domain" description="SGNH hydrolase-type esterase" evidence="2">
    <location>
        <begin position="16"/>
        <end position="194"/>
    </location>
</feature>
<protein>
    <submittedName>
        <fullName evidence="3">Lysophospholipase L1-like esterase</fullName>
    </submittedName>
</protein>
<gene>
    <name evidence="3" type="ORF">ATL31_2419</name>
</gene>
<dbReference type="Proteomes" id="UP000233781">
    <property type="component" value="Unassembled WGS sequence"/>
</dbReference>
<sequence length="281" mass="31041">MTTQPAGRPVWTRYVAIGDSFTEGMSDPDPTREDAYVGWADRLAHHLDGVAEAERLPFGYANLAVRGRTLDDVVGPQLDAAMTMTPDLVSMVGGGNDLLRPSVDLDGLASRLEEAVVRLRASGADVLLATPTDTRDAGLFRALRGRHAVHSANIFTIAQDHGCHVLNLWGMRALRDWRMWAPDRIHLTTEGHRRVALAALTALGHDTDRGDWTAPLPPAEAARRSDELRGHAEWVRTHAAPWVERRVRGTSSGDRVTAKRPSLQHFRDPQQPPEHQPNTEH</sequence>
<name>A0A2N3YL53_9MICO</name>
<dbReference type="EMBL" id="PJNE01000001">
    <property type="protein sequence ID" value="PKW27572.1"/>
    <property type="molecule type" value="Genomic_DNA"/>
</dbReference>
<reference evidence="3 4" key="1">
    <citation type="submission" date="2017-12" db="EMBL/GenBank/DDBJ databases">
        <title>Sequencing the genomes of 1000 Actinobacteria strains.</title>
        <authorList>
            <person name="Klenk H.-P."/>
        </authorList>
    </citation>
    <scope>NUCLEOTIDE SEQUENCE [LARGE SCALE GENOMIC DNA]</scope>
    <source>
        <strain evidence="3 4">DSM 12806</strain>
    </source>
</reference>
<proteinExistence type="predicted"/>